<name>A0AA37T642_9GAMM</name>
<dbReference type="Pfam" id="PF13444">
    <property type="entry name" value="Acetyltransf_5"/>
    <property type="match status" value="1"/>
</dbReference>
<dbReference type="AlphaFoldDB" id="A0AA37T642"/>
<evidence type="ECO:0000313" key="3">
    <source>
        <dbReference type="Proteomes" id="UP001156870"/>
    </source>
</evidence>
<keyword evidence="3" id="KW-1185">Reference proteome</keyword>
<protein>
    <recommendedName>
        <fullName evidence="4">PEP-CTERM/exosortase system-associated acyltransferase</fullName>
    </recommendedName>
</protein>
<evidence type="ECO:0008006" key="4">
    <source>
        <dbReference type="Google" id="ProtNLM"/>
    </source>
</evidence>
<keyword evidence="1" id="KW-0472">Membrane</keyword>
<evidence type="ECO:0000313" key="2">
    <source>
        <dbReference type="EMBL" id="GLS25562.1"/>
    </source>
</evidence>
<dbReference type="RefSeq" id="WP_232594207.1">
    <property type="nucleotide sequence ID" value="NZ_BSPD01000031.1"/>
</dbReference>
<organism evidence="2 3">
    <name type="scientific">Marinibactrum halimedae</name>
    <dbReference type="NCBI Taxonomy" id="1444977"/>
    <lineage>
        <taxon>Bacteria</taxon>
        <taxon>Pseudomonadati</taxon>
        <taxon>Pseudomonadota</taxon>
        <taxon>Gammaproteobacteria</taxon>
        <taxon>Cellvibrionales</taxon>
        <taxon>Cellvibrionaceae</taxon>
        <taxon>Marinibactrum</taxon>
    </lineage>
</organism>
<dbReference type="NCBIfam" id="TIGR03694">
    <property type="entry name" value="exosort_acyl"/>
    <property type="match status" value="1"/>
</dbReference>
<dbReference type="Gene3D" id="3.40.630.30">
    <property type="match status" value="1"/>
</dbReference>
<evidence type="ECO:0000256" key="1">
    <source>
        <dbReference type="SAM" id="Phobius"/>
    </source>
</evidence>
<proteinExistence type="predicted"/>
<dbReference type="SUPFAM" id="SSF55729">
    <property type="entry name" value="Acyl-CoA N-acyltransferases (Nat)"/>
    <property type="match status" value="1"/>
</dbReference>
<sequence>MKRAVELFLEYFDVLQAESETLRNCAYRIRYQVYCEEFRFENRNQFPDAMERDEYDDQSDHCLFIHRPSNQAAGCSRLIHIDPANGLSLPFLRYCKESINYQLFNPDDYAFNEIVEFSRLSVTRQFRRRCSDQGMFYTKPVSSQSLNKKRHPFPIVPVSLFLASISLFLESGAAVGVAMMETRLSRMLHIYGLRFEQVGPVVDYHGKRAPFILRRENATCWMTKEVLELFYCIQERMRESRQQEDALSLVGS</sequence>
<dbReference type="EMBL" id="BSPD01000031">
    <property type="protein sequence ID" value="GLS25562.1"/>
    <property type="molecule type" value="Genomic_DNA"/>
</dbReference>
<keyword evidence="1" id="KW-0812">Transmembrane</keyword>
<gene>
    <name evidence="2" type="ORF">GCM10007877_12760</name>
</gene>
<accession>A0AA37T642</accession>
<dbReference type="InterPro" id="IPR016181">
    <property type="entry name" value="Acyl_CoA_acyltransferase"/>
</dbReference>
<dbReference type="Proteomes" id="UP001156870">
    <property type="component" value="Unassembled WGS sequence"/>
</dbReference>
<keyword evidence="1" id="KW-1133">Transmembrane helix</keyword>
<feature type="transmembrane region" description="Helical" evidence="1">
    <location>
        <begin position="155"/>
        <end position="179"/>
    </location>
</feature>
<dbReference type="InterPro" id="IPR022484">
    <property type="entry name" value="PEP-CTERM/exosrtase_acylTfrase"/>
</dbReference>
<comment type="caution">
    <text evidence="2">The sequence shown here is derived from an EMBL/GenBank/DDBJ whole genome shotgun (WGS) entry which is preliminary data.</text>
</comment>
<reference evidence="2 3" key="1">
    <citation type="journal article" date="2014" name="Int. J. Syst. Evol. Microbiol.">
        <title>Complete genome sequence of Corynebacterium casei LMG S-19264T (=DSM 44701T), isolated from a smear-ripened cheese.</title>
        <authorList>
            <consortium name="US DOE Joint Genome Institute (JGI-PGF)"/>
            <person name="Walter F."/>
            <person name="Albersmeier A."/>
            <person name="Kalinowski J."/>
            <person name="Ruckert C."/>
        </authorList>
    </citation>
    <scope>NUCLEOTIDE SEQUENCE [LARGE SCALE GENOMIC DNA]</scope>
    <source>
        <strain evidence="2 3">NBRC 110095</strain>
    </source>
</reference>